<proteinExistence type="predicted"/>
<dbReference type="EMBL" id="JAHVHP010000002">
    <property type="protein sequence ID" value="MBY5951042.1"/>
    <property type="molecule type" value="Genomic_DNA"/>
</dbReference>
<dbReference type="RefSeq" id="WP_222583850.1">
    <property type="nucleotide sequence ID" value="NZ_JAHVHP010000002.1"/>
</dbReference>
<feature type="transmembrane region" description="Helical" evidence="1">
    <location>
        <begin position="47"/>
        <end position="67"/>
    </location>
</feature>
<evidence type="ECO:0000313" key="2">
    <source>
        <dbReference type="EMBL" id="MBY5951042.1"/>
    </source>
</evidence>
<keyword evidence="1" id="KW-1133">Transmembrane helix</keyword>
<organism evidence="2 3">
    <name type="scientific">Algoriphagus marincola</name>
    <dbReference type="NCBI Taxonomy" id="264027"/>
    <lineage>
        <taxon>Bacteria</taxon>
        <taxon>Pseudomonadati</taxon>
        <taxon>Bacteroidota</taxon>
        <taxon>Cytophagia</taxon>
        <taxon>Cytophagales</taxon>
        <taxon>Cyclobacteriaceae</taxon>
        <taxon>Algoriphagus</taxon>
    </lineage>
</organism>
<feature type="transmembrane region" description="Helical" evidence="1">
    <location>
        <begin position="12"/>
        <end position="35"/>
    </location>
</feature>
<reference evidence="2 3" key="1">
    <citation type="submission" date="2021-06" db="EMBL/GenBank/DDBJ databases">
        <title>44 bacteria genomes isolated from Dapeng, Shenzhen.</title>
        <authorList>
            <person name="Zheng W."/>
            <person name="Yu S."/>
            <person name="Huang Y."/>
        </authorList>
    </citation>
    <scope>NUCLEOTIDE SEQUENCE [LARGE SCALE GENOMIC DNA]</scope>
    <source>
        <strain evidence="2 3">DP5N14-6</strain>
    </source>
</reference>
<keyword evidence="3" id="KW-1185">Reference proteome</keyword>
<evidence type="ECO:0000313" key="3">
    <source>
        <dbReference type="Proteomes" id="UP000766609"/>
    </source>
</evidence>
<name>A0ABS7N3Z5_9BACT</name>
<protein>
    <recommendedName>
        <fullName evidence="4">Phage abortive infection protein</fullName>
    </recommendedName>
</protein>
<accession>A0ABS7N3Z5</accession>
<sequence>MKGFCTDLKDPKFWASICAWMVPISIAVIWTVSIFHCWTRAETGTMIGAIAGPLAGLAGFLYIYVSFIQSEIESKRHEEIQVFNQFFTSLEKIRSTVYFEYWPFSETGAKAIEKQTKHKDEAFQELGYYFKTYFDFRISKCKPEVFKNSTGRDHFSKEDTNWSTLEFEKAKTLIIAVAGDIYFGQYFKVFDYIISHLRKSDLNEFLPILESSLNTFEKRFLFHYCPLMLPIEDVIFLKRNGFLSSIRWKHWSEIFKTNFWNDSKFGFISHNLEEDDEQAIVREQR</sequence>
<keyword evidence="1" id="KW-0812">Transmembrane</keyword>
<comment type="caution">
    <text evidence="2">The sequence shown here is derived from an EMBL/GenBank/DDBJ whole genome shotgun (WGS) entry which is preliminary data.</text>
</comment>
<keyword evidence="1" id="KW-0472">Membrane</keyword>
<evidence type="ECO:0000256" key="1">
    <source>
        <dbReference type="SAM" id="Phobius"/>
    </source>
</evidence>
<evidence type="ECO:0008006" key="4">
    <source>
        <dbReference type="Google" id="ProtNLM"/>
    </source>
</evidence>
<gene>
    <name evidence="2" type="ORF">KUV23_08670</name>
</gene>
<dbReference type="Proteomes" id="UP000766609">
    <property type="component" value="Unassembled WGS sequence"/>
</dbReference>